<evidence type="ECO:0000313" key="7">
    <source>
        <dbReference type="Proteomes" id="UP001524478"/>
    </source>
</evidence>
<dbReference type="InterPro" id="IPR036421">
    <property type="entry name" value="Fe_dep_repressor_sf"/>
</dbReference>
<dbReference type="SUPFAM" id="SSF47979">
    <property type="entry name" value="Iron-dependent repressor protein, dimerization domain"/>
    <property type="match status" value="1"/>
</dbReference>
<keyword evidence="2" id="KW-0805">Transcription regulation</keyword>
<gene>
    <name evidence="6" type="ORF">NE686_21545</name>
</gene>
<dbReference type="Proteomes" id="UP001524478">
    <property type="component" value="Unassembled WGS sequence"/>
</dbReference>
<dbReference type="RefSeq" id="WP_158220108.1">
    <property type="nucleotide sequence ID" value="NZ_JANGAC010000027.1"/>
</dbReference>
<dbReference type="PROSITE" id="PS50944">
    <property type="entry name" value="HTH_DTXR"/>
    <property type="match status" value="1"/>
</dbReference>
<dbReference type="Pfam" id="PF02742">
    <property type="entry name" value="Fe_dep_repr_C"/>
    <property type="match status" value="1"/>
</dbReference>
<proteinExistence type="inferred from homology"/>
<dbReference type="InterPro" id="IPR050536">
    <property type="entry name" value="DtxR_MntR_Metal-Reg"/>
</dbReference>
<feature type="domain" description="HTH dtxR-type" evidence="5">
    <location>
        <begin position="1"/>
        <end position="62"/>
    </location>
</feature>
<dbReference type="PANTHER" id="PTHR33238">
    <property type="entry name" value="IRON (METAL) DEPENDENT REPRESSOR, DTXR FAMILY"/>
    <property type="match status" value="1"/>
</dbReference>
<evidence type="ECO:0000256" key="3">
    <source>
        <dbReference type="ARBA" id="ARBA00023125"/>
    </source>
</evidence>
<dbReference type="InterPro" id="IPR001367">
    <property type="entry name" value="Fe_dep_repressor"/>
</dbReference>
<sequence>MNISKEDYLKTIYELGGDKEQVSNKDIAKVLKISPPSVSEMIKKLLHDGYVEYTVYQGIRLTEYGAEEARKIRRRHLLWEVFLVEKLGYDPEEVHDEAEKLEHVTNKKLEEKLDEYLNYPKVCPHGSNIIREE</sequence>
<comment type="caution">
    <text evidence="6">The sequence shown here is derived from an EMBL/GenBank/DDBJ whole genome shotgun (WGS) entry which is preliminary data.</text>
</comment>
<dbReference type="InterPro" id="IPR022687">
    <property type="entry name" value="HTH_DTXR"/>
</dbReference>
<dbReference type="PANTHER" id="PTHR33238:SF7">
    <property type="entry name" value="IRON-DEPENDENT TRANSCRIPTIONAL REGULATOR"/>
    <property type="match status" value="1"/>
</dbReference>
<reference evidence="6 7" key="1">
    <citation type="submission" date="2022-06" db="EMBL/GenBank/DDBJ databases">
        <title>Isolation of gut microbiota from human fecal samples.</title>
        <authorList>
            <person name="Pamer E.G."/>
            <person name="Barat B."/>
            <person name="Waligurski E."/>
            <person name="Medina S."/>
            <person name="Paddock L."/>
            <person name="Mostad J."/>
        </authorList>
    </citation>
    <scope>NUCLEOTIDE SEQUENCE [LARGE SCALE GENOMIC DNA]</scope>
    <source>
        <strain evidence="6 7">DFI.7.95</strain>
    </source>
</reference>
<organism evidence="6 7">
    <name type="scientific">Tissierella carlieri</name>
    <dbReference type="NCBI Taxonomy" id="689904"/>
    <lineage>
        <taxon>Bacteria</taxon>
        <taxon>Bacillati</taxon>
        <taxon>Bacillota</taxon>
        <taxon>Tissierellia</taxon>
        <taxon>Tissierellales</taxon>
        <taxon>Tissierellaceae</taxon>
        <taxon>Tissierella</taxon>
    </lineage>
</organism>
<protein>
    <submittedName>
        <fullName evidence="6">Metal-dependent transcriptional regulator</fullName>
    </submittedName>
</protein>
<keyword evidence="4" id="KW-0804">Transcription</keyword>
<dbReference type="SMART" id="SM00529">
    <property type="entry name" value="HTH_DTXR"/>
    <property type="match status" value="1"/>
</dbReference>
<evidence type="ECO:0000259" key="5">
    <source>
        <dbReference type="PROSITE" id="PS50944"/>
    </source>
</evidence>
<comment type="similarity">
    <text evidence="1">Belongs to the DtxR/MntR family.</text>
</comment>
<dbReference type="Gene3D" id="1.10.10.10">
    <property type="entry name" value="Winged helix-like DNA-binding domain superfamily/Winged helix DNA-binding domain"/>
    <property type="match status" value="1"/>
</dbReference>
<dbReference type="InterPro" id="IPR022689">
    <property type="entry name" value="Iron_dep_repressor"/>
</dbReference>
<evidence type="ECO:0000256" key="4">
    <source>
        <dbReference type="ARBA" id="ARBA00023163"/>
    </source>
</evidence>
<evidence type="ECO:0000256" key="2">
    <source>
        <dbReference type="ARBA" id="ARBA00023015"/>
    </source>
</evidence>
<evidence type="ECO:0000256" key="1">
    <source>
        <dbReference type="ARBA" id="ARBA00007871"/>
    </source>
</evidence>
<dbReference type="Gene3D" id="1.10.60.10">
    <property type="entry name" value="Iron dependent repressor, metal binding and dimerisation domain"/>
    <property type="match status" value="1"/>
</dbReference>
<dbReference type="SUPFAM" id="SSF46785">
    <property type="entry name" value="Winged helix' DNA-binding domain"/>
    <property type="match status" value="1"/>
</dbReference>
<dbReference type="InterPro" id="IPR036388">
    <property type="entry name" value="WH-like_DNA-bd_sf"/>
</dbReference>
<evidence type="ECO:0000313" key="6">
    <source>
        <dbReference type="EMBL" id="MCQ4925696.1"/>
    </source>
</evidence>
<name>A0ABT1SGT9_9FIRM</name>
<dbReference type="Pfam" id="PF01325">
    <property type="entry name" value="Fe_dep_repress"/>
    <property type="match status" value="1"/>
</dbReference>
<accession>A0ABT1SGT9</accession>
<dbReference type="EMBL" id="JANGAC010000027">
    <property type="protein sequence ID" value="MCQ4925696.1"/>
    <property type="molecule type" value="Genomic_DNA"/>
</dbReference>
<keyword evidence="3" id="KW-0238">DNA-binding</keyword>
<keyword evidence="7" id="KW-1185">Reference proteome</keyword>
<dbReference type="InterPro" id="IPR036390">
    <property type="entry name" value="WH_DNA-bd_sf"/>
</dbReference>